<evidence type="ECO:0000256" key="3">
    <source>
        <dbReference type="ARBA" id="ARBA00022989"/>
    </source>
</evidence>
<reference evidence="5" key="1">
    <citation type="submission" date="2015-12" db="EMBL/GenBank/DDBJ databases">
        <title>Update maize B73 reference genome by single molecule sequencing technologies.</title>
        <authorList>
            <consortium name="Maize Genome Sequencing Project"/>
            <person name="Ware D."/>
        </authorList>
    </citation>
    <scope>NUCLEOTIDE SEQUENCE</scope>
    <source>
        <tissue evidence="5">Seedling</tissue>
    </source>
</reference>
<dbReference type="ExpressionAtlas" id="A0A1D6PXG2">
    <property type="expression patterns" value="baseline and differential"/>
</dbReference>
<dbReference type="PANTHER" id="PTHR11132">
    <property type="entry name" value="SOLUTE CARRIER FAMILY 35"/>
    <property type="match status" value="1"/>
</dbReference>
<evidence type="ECO:0000256" key="2">
    <source>
        <dbReference type="ARBA" id="ARBA00022692"/>
    </source>
</evidence>
<gene>
    <name evidence="5" type="ORF">ZEAMMB73_Zm00001d049725</name>
</gene>
<sequence length="261" mass="28515">MGSRVLHLDVPANSEAYLMRNVPGSVSSPPMNGEKGLFRNQNAGFTALASPVRREIGNRSSTRSFCVDDNDLEDGKASKERESSAQSLRLPKIQNQALLSGLAYCISSCSMILVNKFVLSSYGFSAPVFLMLYQNIVSVTIVSTLSLSGAVPTEPLTWNLIKVWLPVNIIFVGMLITSMFSLKYINVAMLTILKNVANVLTASGETYFFKKQHGTQVWVALMLMIISAVAGGITDLSFHAVGYIWQTLNCVLTAAYLHCDM</sequence>
<keyword evidence="3" id="KW-1133">Transmembrane helix</keyword>
<dbReference type="GO" id="GO:0016020">
    <property type="term" value="C:membrane"/>
    <property type="evidence" value="ECO:0007669"/>
    <property type="project" value="UniProtKB-SubCell"/>
</dbReference>
<organism evidence="5">
    <name type="scientific">Zea mays</name>
    <name type="common">Maize</name>
    <dbReference type="NCBI Taxonomy" id="4577"/>
    <lineage>
        <taxon>Eukaryota</taxon>
        <taxon>Viridiplantae</taxon>
        <taxon>Streptophyta</taxon>
        <taxon>Embryophyta</taxon>
        <taxon>Tracheophyta</taxon>
        <taxon>Spermatophyta</taxon>
        <taxon>Magnoliopsida</taxon>
        <taxon>Liliopsida</taxon>
        <taxon>Poales</taxon>
        <taxon>Poaceae</taxon>
        <taxon>PACMAD clade</taxon>
        <taxon>Panicoideae</taxon>
        <taxon>Andropogonodae</taxon>
        <taxon>Andropogoneae</taxon>
        <taxon>Tripsacinae</taxon>
        <taxon>Zea</taxon>
    </lineage>
</organism>
<keyword evidence="2" id="KW-0812">Transmembrane</keyword>
<dbReference type="InterPro" id="IPR050186">
    <property type="entry name" value="TPT_transporter"/>
</dbReference>
<dbReference type="EMBL" id="CM000780">
    <property type="protein sequence ID" value="AQK51202.1"/>
    <property type="molecule type" value="Genomic_DNA"/>
</dbReference>
<name>A0A1D6PXG2_MAIZE</name>
<evidence type="ECO:0000313" key="5">
    <source>
        <dbReference type="EMBL" id="AQK51202.1"/>
    </source>
</evidence>
<comment type="subcellular location">
    <subcellularLocation>
        <location evidence="1">Membrane</location>
        <topology evidence="1">Multi-pass membrane protein</topology>
    </subcellularLocation>
</comment>
<keyword evidence="4" id="KW-0472">Membrane</keyword>
<evidence type="ECO:0000256" key="1">
    <source>
        <dbReference type="ARBA" id="ARBA00004141"/>
    </source>
</evidence>
<dbReference type="AlphaFoldDB" id="A0A1D6PXG2"/>
<evidence type="ECO:0000256" key="4">
    <source>
        <dbReference type="ARBA" id="ARBA00023136"/>
    </source>
</evidence>
<proteinExistence type="predicted"/>
<accession>A0A1D6PXG2</accession>
<protein>
    <submittedName>
        <fullName evidence="5">GDP-mannose transporter GONST1</fullName>
    </submittedName>
</protein>